<dbReference type="EMBL" id="FQ790271">
    <property type="protein sequence ID" value="CCD44652.1"/>
    <property type="molecule type" value="Genomic_DNA"/>
</dbReference>
<gene>
    <name evidence="2" type="ORF">BofuT4_uP055530.1</name>
</gene>
<dbReference type="AlphaFoldDB" id="G2XVY2"/>
<reference evidence="3" key="1">
    <citation type="journal article" date="2011" name="PLoS Genet.">
        <title>Genomic analysis of the necrotrophic fungal pathogens Sclerotinia sclerotiorum and Botrytis cinerea.</title>
        <authorList>
            <person name="Amselem J."/>
            <person name="Cuomo C.A."/>
            <person name="van Kan J.A."/>
            <person name="Viaud M."/>
            <person name="Benito E.P."/>
            <person name="Couloux A."/>
            <person name="Coutinho P.M."/>
            <person name="de Vries R.P."/>
            <person name="Dyer P.S."/>
            <person name="Fillinger S."/>
            <person name="Fournier E."/>
            <person name="Gout L."/>
            <person name="Hahn M."/>
            <person name="Kohn L."/>
            <person name="Lapalu N."/>
            <person name="Plummer K.M."/>
            <person name="Pradier J.M."/>
            <person name="Quevillon E."/>
            <person name="Sharon A."/>
            <person name="Simon A."/>
            <person name="ten Have A."/>
            <person name="Tudzynski B."/>
            <person name="Tudzynski P."/>
            <person name="Wincker P."/>
            <person name="Andrew M."/>
            <person name="Anthouard V."/>
            <person name="Beever R.E."/>
            <person name="Beffa R."/>
            <person name="Benoit I."/>
            <person name="Bouzid O."/>
            <person name="Brault B."/>
            <person name="Chen Z."/>
            <person name="Choquer M."/>
            <person name="Collemare J."/>
            <person name="Cotton P."/>
            <person name="Danchin E.G."/>
            <person name="Da Silva C."/>
            <person name="Gautier A."/>
            <person name="Giraud C."/>
            <person name="Giraud T."/>
            <person name="Gonzalez C."/>
            <person name="Grossetete S."/>
            <person name="Guldener U."/>
            <person name="Henrissat B."/>
            <person name="Howlett B.J."/>
            <person name="Kodira C."/>
            <person name="Kretschmer M."/>
            <person name="Lappartient A."/>
            <person name="Leroch M."/>
            <person name="Levis C."/>
            <person name="Mauceli E."/>
            <person name="Neuveglise C."/>
            <person name="Oeser B."/>
            <person name="Pearson M."/>
            <person name="Poulain J."/>
            <person name="Poussereau N."/>
            <person name="Quesneville H."/>
            <person name="Rascle C."/>
            <person name="Schumacher J."/>
            <person name="Segurens B."/>
            <person name="Sexton A."/>
            <person name="Silva E."/>
            <person name="Sirven C."/>
            <person name="Soanes D.M."/>
            <person name="Talbot N.J."/>
            <person name="Templeton M."/>
            <person name="Yandava C."/>
            <person name="Yarden O."/>
            <person name="Zeng Q."/>
            <person name="Rollins J.A."/>
            <person name="Lebrun M.H."/>
            <person name="Dickman M."/>
        </authorList>
    </citation>
    <scope>NUCLEOTIDE SEQUENCE [LARGE SCALE GENOMIC DNA]</scope>
    <source>
        <strain evidence="3">T4</strain>
    </source>
</reference>
<evidence type="ECO:0000313" key="2">
    <source>
        <dbReference type="EMBL" id="CCD44652.1"/>
    </source>
</evidence>
<sequence length="76" mass="8498">MITSFLTSLLAKYFLMILLIVQVSPFYLESPSVATGGNFLEPRLYQRFRIWDCGVAKETAISVAVAEVPQVLMIAE</sequence>
<feature type="transmembrane region" description="Helical" evidence="1">
    <location>
        <begin position="9"/>
        <end position="28"/>
    </location>
</feature>
<proteinExistence type="predicted"/>
<protein>
    <submittedName>
        <fullName evidence="2">Uncharacterized protein</fullName>
    </submittedName>
</protein>
<evidence type="ECO:0000256" key="1">
    <source>
        <dbReference type="SAM" id="Phobius"/>
    </source>
</evidence>
<dbReference type="HOGENOM" id="CLU_2654191_0_0_1"/>
<evidence type="ECO:0000313" key="3">
    <source>
        <dbReference type="Proteomes" id="UP000008177"/>
    </source>
</evidence>
<organism evidence="2 3">
    <name type="scientific">Botryotinia fuckeliana (strain T4)</name>
    <name type="common">Noble rot fungus</name>
    <name type="synonym">Botrytis cinerea</name>
    <dbReference type="NCBI Taxonomy" id="999810"/>
    <lineage>
        <taxon>Eukaryota</taxon>
        <taxon>Fungi</taxon>
        <taxon>Dikarya</taxon>
        <taxon>Ascomycota</taxon>
        <taxon>Pezizomycotina</taxon>
        <taxon>Leotiomycetes</taxon>
        <taxon>Helotiales</taxon>
        <taxon>Sclerotiniaceae</taxon>
        <taxon>Botrytis</taxon>
    </lineage>
</organism>
<keyword evidence="1" id="KW-0812">Transmembrane</keyword>
<accession>G2XVY2</accession>
<keyword evidence="1" id="KW-1133">Transmembrane helix</keyword>
<keyword evidence="1" id="KW-0472">Membrane</keyword>
<name>G2XVY2_BOTF4</name>
<dbReference type="InParanoid" id="G2XVY2"/>
<dbReference type="Proteomes" id="UP000008177">
    <property type="component" value="Unplaced contigs"/>
</dbReference>